<comment type="caution">
    <text evidence="3">The sequence shown here is derived from an EMBL/GenBank/DDBJ whole genome shotgun (WGS) entry which is preliminary data.</text>
</comment>
<dbReference type="GO" id="GO:0016853">
    <property type="term" value="F:isomerase activity"/>
    <property type="evidence" value="ECO:0007669"/>
    <property type="project" value="UniProtKB-KW"/>
</dbReference>
<dbReference type="Pfam" id="PF16113">
    <property type="entry name" value="ECH_2"/>
    <property type="match status" value="1"/>
</dbReference>
<evidence type="ECO:0000256" key="1">
    <source>
        <dbReference type="ARBA" id="ARBA00023235"/>
    </source>
</evidence>
<feature type="domain" description="Enoyl-CoA hydratase/isomerase" evidence="2">
    <location>
        <begin position="14"/>
        <end position="140"/>
    </location>
</feature>
<keyword evidence="1" id="KW-0413">Isomerase</keyword>
<name>A0A8I2Z8U3_VERLO</name>
<dbReference type="InterPro" id="IPR051053">
    <property type="entry name" value="ECH/Chromodomain_protein"/>
</dbReference>
<dbReference type="EMBL" id="JAEMWZ010000420">
    <property type="protein sequence ID" value="KAG7118913.1"/>
    <property type="molecule type" value="Genomic_DNA"/>
</dbReference>
<sequence>MSNIISLEYRGRVALLTIDNDAKLNAMNQDNYYDLAQKLREIATHDEVFITVLVGKGRYFSAGADVSLADKAPAADDAVANRKHWLSAFVANNLNTTEAFFSHPKILVVGLNGPVIGLTAALVAFADFIYITPHTFAARPRALLQTGFANKSFDVAKGDSDRFRDLVLAEVDDKLGEHLTGESLTGIKKLIRAPEREILERQNHKEVFAGLERFVKGVPQQEFAKIASGQKRHKL</sequence>
<dbReference type="GO" id="GO:0005782">
    <property type="term" value="C:peroxisomal matrix"/>
    <property type="evidence" value="ECO:0007669"/>
    <property type="project" value="TreeGrafter"/>
</dbReference>
<reference evidence="3" key="1">
    <citation type="journal article" date="2021" name="Mol. Plant Pathol.">
        <title>A 20-kb lineage-specific genomic region tames virulence in pathogenic amphidiploid Verticillium longisporum.</title>
        <authorList>
            <person name="Harting R."/>
            <person name="Starke J."/>
            <person name="Kusch H."/>
            <person name="Poggeler S."/>
            <person name="Maurus I."/>
            <person name="Schluter R."/>
            <person name="Landesfeind M."/>
            <person name="Bulla I."/>
            <person name="Nowrousian M."/>
            <person name="de Jonge R."/>
            <person name="Stahlhut G."/>
            <person name="Hoff K.J."/>
            <person name="Asshauer K.P."/>
            <person name="Thurmer A."/>
            <person name="Stanke M."/>
            <person name="Daniel R."/>
            <person name="Morgenstern B."/>
            <person name="Thomma B.P.H.J."/>
            <person name="Kronstad J.W."/>
            <person name="Braus-Stromeyer S.A."/>
            <person name="Braus G.H."/>
        </authorList>
    </citation>
    <scope>NUCLEOTIDE SEQUENCE</scope>
    <source>
        <strain evidence="3">Vl32</strain>
    </source>
</reference>
<evidence type="ECO:0000313" key="3">
    <source>
        <dbReference type="EMBL" id="KAG7118913.1"/>
    </source>
</evidence>
<dbReference type="PANTHER" id="PTHR43684:SF1">
    <property type="entry name" value="ENOYL-COA DELTA ISOMERASE 2"/>
    <property type="match status" value="1"/>
</dbReference>
<proteinExistence type="predicted"/>
<dbReference type="AlphaFoldDB" id="A0A8I2Z8U3"/>
<evidence type="ECO:0000259" key="2">
    <source>
        <dbReference type="Pfam" id="PF16113"/>
    </source>
</evidence>
<dbReference type="InterPro" id="IPR045004">
    <property type="entry name" value="ECH_dom"/>
</dbReference>
<dbReference type="Proteomes" id="UP000689129">
    <property type="component" value="Unassembled WGS sequence"/>
</dbReference>
<organism evidence="3 4">
    <name type="scientific">Verticillium longisporum</name>
    <name type="common">Verticillium dahliae var. longisporum</name>
    <dbReference type="NCBI Taxonomy" id="100787"/>
    <lineage>
        <taxon>Eukaryota</taxon>
        <taxon>Fungi</taxon>
        <taxon>Dikarya</taxon>
        <taxon>Ascomycota</taxon>
        <taxon>Pezizomycotina</taxon>
        <taxon>Sordariomycetes</taxon>
        <taxon>Hypocreomycetidae</taxon>
        <taxon>Glomerellales</taxon>
        <taxon>Plectosphaerellaceae</taxon>
        <taxon>Verticillium</taxon>
    </lineage>
</organism>
<accession>A0A8I2Z8U3</accession>
<protein>
    <submittedName>
        <fullName evidence="3">3 like protein</fullName>
    </submittedName>
</protein>
<dbReference type="CDD" id="cd06558">
    <property type="entry name" value="crotonase-like"/>
    <property type="match status" value="1"/>
</dbReference>
<gene>
    <name evidence="3" type="ORF">HYQ45_015424</name>
</gene>
<dbReference type="GO" id="GO:0006635">
    <property type="term" value="P:fatty acid beta-oxidation"/>
    <property type="evidence" value="ECO:0007669"/>
    <property type="project" value="TreeGrafter"/>
</dbReference>
<dbReference type="PANTHER" id="PTHR43684">
    <property type="match status" value="1"/>
</dbReference>
<evidence type="ECO:0000313" key="4">
    <source>
        <dbReference type="Proteomes" id="UP000689129"/>
    </source>
</evidence>
<dbReference type="OrthoDB" id="448450at2759"/>